<dbReference type="PANTHER" id="PTHR32322:SF2">
    <property type="entry name" value="EAMA DOMAIN-CONTAINING PROTEIN"/>
    <property type="match status" value="1"/>
</dbReference>
<dbReference type="AlphaFoldDB" id="A0A561QX62"/>
<organism evidence="8 9">
    <name type="scientific">Neorhizobium alkalisoli</name>
    <dbReference type="NCBI Taxonomy" id="528178"/>
    <lineage>
        <taxon>Bacteria</taxon>
        <taxon>Pseudomonadati</taxon>
        <taxon>Pseudomonadota</taxon>
        <taxon>Alphaproteobacteria</taxon>
        <taxon>Hyphomicrobiales</taxon>
        <taxon>Rhizobiaceae</taxon>
        <taxon>Rhizobium/Agrobacterium group</taxon>
        <taxon>Neorhizobium</taxon>
    </lineage>
</organism>
<comment type="caution">
    <text evidence="8">The sequence shown here is derived from an EMBL/GenBank/DDBJ whole genome shotgun (WGS) entry which is preliminary data.</text>
</comment>
<sequence length="298" mass="32455">MTEQTLHQAEPGRHPFLWPLLATLLIIGWSSGFVGIRFASEEASVALLLFWRTLLSGLILLPFAILIGPRLRLRGVLEQAAFGVMSVFLYLGGFALAIEQRVPTGLVALISDLLPLAIACLSQPVLAERLSLRQWIGTAIAVSGVLIVSLESLTFGEAPLWAYGVTVGSMLIFALASVIYRRQRAQSLPIHQSLCIQTLTGSVLFGLCALWQGSLAPPLTLNFGIGMAWLVLIATFAAYWVYYTSLRLFPVAQVSAAIYLSPPVTMLWAWALFSEPLTTTMFIGLAVTFVGVWMTSRA</sequence>
<feature type="domain" description="EamA" evidence="7">
    <location>
        <begin position="18"/>
        <end position="149"/>
    </location>
</feature>
<dbReference type="GO" id="GO:0016020">
    <property type="term" value="C:membrane"/>
    <property type="evidence" value="ECO:0007669"/>
    <property type="project" value="UniProtKB-SubCell"/>
</dbReference>
<protein>
    <submittedName>
        <fullName evidence="8">EamA-like transporter family protein</fullName>
    </submittedName>
</protein>
<dbReference type="OrthoDB" id="9809509at2"/>
<dbReference type="InterPro" id="IPR050638">
    <property type="entry name" value="AA-Vitamin_Transporters"/>
</dbReference>
<dbReference type="RefSeq" id="WP_145637776.1">
    <property type="nucleotide sequence ID" value="NZ_VIWP01000003.1"/>
</dbReference>
<dbReference type="SUPFAM" id="SSF103481">
    <property type="entry name" value="Multidrug resistance efflux transporter EmrE"/>
    <property type="match status" value="2"/>
</dbReference>
<accession>A0A561QX62</accession>
<feature type="transmembrane region" description="Helical" evidence="6">
    <location>
        <begin position="277"/>
        <end position="295"/>
    </location>
</feature>
<evidence type="ECO:0000256" key="5">
    <source>
        <dbReference type="ARBA" id="ARBA00023136"/>
    </source>
</evidence>
<dbReference type="EMBL" id="VIWP01000003">
    <property type="protein sequence ID" value="TWF54967.1"/>
    <property type="molecule type" value="Genomic_DNA"/>
</dbReference>
<reference evidence="8 9" key="1">
    <citation type="submission" date="2019-06" db="EMBL/GenBank/DDBJ databases">
        <title>Sorghum-associated microbial communities from plants grown in Nebraska, USA.</title>
        <authorList>
            <person name="Schachtman D."/>
        </authorList>
    </citation>
    <scope>NUCLEOTIDE SEQUENCE [LARGE SCALE GENOMIC DNA]</scope>
    <source>
        <strain evidence="8 9">1225</strain>
    </source>
</reference>
<feature type="domain" description="EamA" evidence="7">
    <location>
        <begin position="161"/>
        <end position="296"/>
    </location>
</feature>
<keyword evidence="9" id="KW-1185">Reference proteome</keyword>
<evidence type="ECO:0000313" key="8">
    <source>
        <dbReference type="EMBL" id="TWF54967.1"/>
    </source>
</evidence>
<dbReference type="PANTHER" id="PTHR32322">
    <property type="entry name" value="INNER MEMBRANE TRANSPORTER"/>
    <property type="match status" value="1"/>
</dbReference>
<feature type="transmembrane region" description="Helical" evidence="6">
    <location>
        <begin position="16"/>
        <end position="39"/>
    </location>
</feature>
<feature type="transmembrane region" description="Helical" evidence="6">
    <location>
        <begin position="45"/>
        <end position="68"/>
    </location>
</feature>
<feature type="transmembrane region" description="Helical" evidence="6">
    <location>
        <begin position="193"/>
        <end position="213"/>
    </location>
</feature>
<evidence type="ECO:0000256" key="6">
    <source>
        <dbReference type="SAM" id="Phobius"/>
    </source>
</evidence>
<keyword evidence="4 6" id="KW-1133">Transmembrane helix</keyword>
<comment type="subcellular location">
    <subcellularLocation>
        <location evidence="1">Membrane</location>
        <topology evidence="1">Multi-pass membrane protein</topology>
    </subcellularLocation>
</comment>
<proteinExistence type="inferred from homology"/>
<dbReference type="Pfam" id="PF00892">
    <property type="entry name" value="EamA"/>
    <property type="match status" value="2"/>
</dbReference>
<feature type="transmembrane region" description="Helical" evidence="6">
    <location>
        <begin position="219"/>
        <end position="241"/>
    </location>
</feature>
<name>A0A561QX62_9HYPH</name>
<keyword evidence="5 6" id="KW-0472">Membrane</keyword>
<keyword evidence="3 6" id="KW-0812">Transmembrane</keyword>
<feature type="transmembrane region" description="Helical" evidence="6">
    <location>
        <begin position="80"/>
        <end position="98"/>
    </location>
</feature>
<feature type="transmembrane region" description="Helical" evidence="6">
    <location>
        <begin position="161"/>
        <end position="181"/>
    </location>
</feature>
<feature type="transmembrane region" description="Helical" evidence="6">
    <location>
        <begin position="248"/>
        <end position="271"/>
    </location>
</feature>
<evidence type="ECO:0000259" key="7">
    <source>
        <dbReference type="Pfam" id="PF00892"/>
    </source>
</evidence>
<dbReference type="InterPro" id="IPR000620">
    <property type="entry name" value="EamA_dom"/>
</dbReference>
<dbReference type="InterPro" id="IPR037185">
    <property type="entry name" value="EmrE-like"/>
</dbReference>
<dbReference type="Proteomes" id="UP000320653">
    <property type="component" value="Unassembled WGS sequence"/>
</dbReference>
<feature type="transmembrane region" description="Helical" evidence="6">
    <location>
        <begin position="104"/>
        <end position="123"/>
    </location>
</feature>
<evidence type="ECO:0000256" key="1">
    <source>
        <dbReference type="ARBA" id="ARBA00004141"/>
    </source>
</evidence>
<gene>
    <name evidence="8" type="ORF">FHW37_103838</name>
</gene>
<evidence type="ECO:0000256" key="4">
    <source>
        <dbReference type="ARBA" id="ARBA00022989"/>
    </source>
</evidence>
<evidence type="ECO:0000256" key="2">
    <source>
        <dbReference type="ARBA" id="ARBA00007362"/>
    </source>
</evidence>
<evidence type="ECO:0000256" key="3">
    <source>
        <dbReference type="ARBA" id="ARBA00022692"/>
    </source>
</evidence>
<evidence type="ECO:0000313" key="9">
    <source>
        <dbReference type="Proteomes" id="UP000320653"/>
    </source>
</evidence>
<comment type="similarity">
    <text evidence="2">Belongs to the EamA transporter family.</text>
</comment>